<reference evidence="1 2" key="1">
    <citation type="submission" date="2021-06" db="EMBL/GenBank/DDBJ databases">
        <authorList>
            <person name="Kallberg Y."/>
            <person name="Tangrot J."/>
            <person name="Rosling A."/>
        </authorList>
    </citation>
    <scope>NUCLEOTIDE SEQUENCE [LARGE SCALE GENOMIC DNA]</scope>
    <source>
        <strain evidence="1 2">120-4 pot B 10/14</strain>
    </source>
</reference>
<gene>
    <name evidence="1" type="ORF">GMARGA_LOCUS23077</name>
</gene>
<dbReference type="Proteomes" id="UP000789901">
    <property type="component" value="Unassembled WGS sequence"/>
</dbReference>
<dbReference type="EMBL" id="CAJVQB010023016">
    <property type="protein sequence ID" value="CAG8800902.1"/>
    <property type="molecule type" value="Genomic_DNA"/>
</dbReference>
<organism evidence="1 2">
    <name type="scientific">Gigaspora margarita</name>
    <dbReference type="NCBI Taxonomy" id="4874"/>
    <lineage>
        <taxon>Eukaryota</taxon>
        <taxon>Fungi</taxon>
        <taxon>Fungi incertae sedis</taxon>
        <taxon>Mucoromycota</taxon>
        <taxon>Glomeromycotina</taxon>
        <taxon>Glomeromycetes</taxon>
        <taxon>Diversisporales</taxon>
        <taxon>Gigasporaceae</taxon>
        <taxon>Gigaspora</taxon>
    </lineage>
</organism>
<comment type="caution">
    <text evidence="1">The sequence shown here is derived from an EMBL/GenBank/DDBJ whole genome shotgun (WGS) entry which is preliminary data.</text>
</comment>
<accession>A0ABN7VUQ0</accession>
<evidence type="ECO:0000313" key="1">
    <source>
        <dbReference type="EMBL" id="CAG8800902.1"/>
    </source>
</evidence>
<proteinExistence type="predicted"/>
<evidence type="ECO:0000313" key="2">
    <source>
        <dbReference type="Proteomes" id="UP000789901"/>
    </source>
</evidence>
<name>A0ABN7VUQ0_GIGMA</name>
<feature type="non-terminal residue" evidence="1">
    <location>
        <position position="57"/>
    </location>
</feature>
<keyword evidence="2" id="KW-1185">Reference proteome</keyword>
<sequence length="57" mass="6898">MHHSDYLKIKAQIKKAKICHKNKEYKKAWNIFQSLYIKGYKHESQTLIARYLINGIY</sequence>
<protein>
    <submittedName>
        <fullName evidence="1">7095_t:CDS:1</fullName>
    </submittedName>
</protein>